<keyword evidence="1" id="KW-0732">Signal</keyword>
<evidence type="ECO:0000313" key="2">
    <source>
        <dbReference type="EMBL" id="NKX50881.1"/>
    </source>
</evidence>
<accession>A0ABX1JP69</accession>
<dbReference type="Proteomes" id="UP000523795">
    <property type="component" value="Unassembled WGS sequence"/>
</dbReference>
<name>A0ABX1JP69_9MICC</name>
<comment type="caution">
    <text evidence="2">The sequence shown here is derived from an EMBL/GenBank/DDBJ whole genome shotgun (WGS) entry which is preliminary data.</text>
</comment>
<organism evidence="2 3">
    <name type="scientific">Arthrobacter deserti</name>
    <dbReference type="NCBI Taxonomy" id="1742687"/>
    <lineage>
        <taxon>Bacteria</taxon>
        <taxon>Bacillati</taxon>
        <taxon>Actinomycetota</taxon>
        <taxon>Actinomycetes</taxon>
        <taxon>Micrococcales</taxon>
        <taxon>Micrococcaceae</taxon>
        <taxon>Arthrobacter</taxon>
    </lineage>
</organism>
<evidence type="ECO:0000313" key="3">
    <source>
        <dbReference type="Proteomes" id="UP000523795"/>
    </source>
</evidence>
<feature type="signal peptide" evidence="1">
    <location>
        <begin position="1"/>
        <end position="28"/>
    </location>
</feature>
<reference evidence="2 3" key="1">
    <citation type="submission" date="2020-04" db="EMBL/GenBank/DDBJ databases">
        <authorList>
            <person name="Liu S."/>
        </authorList>
    </citation>
    <scope>NUCLEOTIDE SEQUENCE [LARGE SCALE GENOMIC DNA]</scope>
    <source>
        <strain evidence="2 3">CGMCC 1.15091</strain>
    </source>
</reference>
<evidence type="ECO:0000256" key="1">
    <source>
        <dbReference type="SAM" id="SignalP"/>
    </source>
</evidence>
<dbReference type="EMBL" id="JAAZSR010000139">
    <property type="protein sequence ID" value="NKX50881.1"/>
    <property type="molecule type" value="Genomic_DNA"/>
</dbReference>
<feature type="chain" id="PRO_5046128803" evidence="1">
    <location>
        <begin position="29"/>
        <end position="149"/>
    </location>
</feature>
<sequence>MRTTTLSGLAGFATALGLLFGAAPGAAAAAADPTIELPDSGDLLADGAGASVTVTFQCEAGQSYNMFVELSQAVGEGRTASGAGFAGPGTCTGNAQTEELLVLAGGGFFAFRDGDAVARTSLSVCPSEQQMCSQAMDSGVLELREALED</sequence>
<gene>
    <name evidence="2" type="ORF">HER39_09940</name>
</gene>
<protein>
    <submittedName>
        <fullName evidence="2">Uncharacterized protein</fullName>
    </submittedName>
</protein>
<proteinExistence type="predicted"/>
<keyword evidence="3" id="KW-1185">Reference proteome</keyword>